<dbReference type="EMBL" id="MT142490">
    <property type="protein sequence ID" value="QJA82541.1"/>
    <property type="molecule type" value="Genomic_DNA"/>
</dbReference>
<evidence type="ECO:0000313" key="2">
    <source>
        <dbReference type="EMBL" id="QJA82541.1"/>
    </source>
</evidence>
<name>A0A6M3KLP6_9ZZZZ</name>
<reference evidence="2" key="1">
    <citation type="submission" date="2020-03" db="EMBL/GenBank/DDBJ databases">
        <title>The deep terrestrial virosphere.</title>
        <authorList>
            <person name="Holmfeldt K."/>
            <person name="Nilsson E."/>
            <person name="Simone D."/>
            <person name="Lopez-Fernandez M."/>
            <person name="Wu X."/>
            <person name="de Brujin I."/>
            <person name="Lundin D."/>
            <person name="Andersson A."/>
            <person name="Bertilsson S."/>
            <person name="Dopson M."/>
        </authorList>
    </citation>
    <scope>NUCLEOTIDE SEQUENCE</scope>
    <source>
        <strain evidence="2">MM415A00400</strain>
        <strain evidence="1">MM415B01564</strain>
    </source>
</reference>
<evidence type="ECO:0008006" key="3">
    <source>
        <dbReference type="Google" id="ProtNLM"/>
    </source>
</evidence>
<sequence length="144" mass="15700">MAGSVAKGRVVGSARVRPSSTALEVSFKLRIPGELIISGVPHPVLLGEPMNPDQADNIVHGLWDADARQIMIRAGVNDYTKVQALGHEWFHGIMDRAGRSPDNADEDIVQMTEEELCAMFGWAFLDLIVNNGTIEWVNIDPPPG</sequence>
<proteinExistence type="predicted"/>
<protein>
    <recommendedName>
        <fullName evidence="3">Peptidase</fullName>
    </recommendedName>
</protein>
<accession>A0A6M3KLP6</accession>
<dbReference type="AlphaFoldDB" id="A0A6M3KLP6"/>
<evidence type="ECO:0000313" key="1">
    <source>
        <dbReference type="EMBL" id="QJA57787.1"/>
    </source>
</evidence>
<organism evidence="2">
    <name type="scientific">viral metagenome</name>
    <dbReference type="NCBI Taxonomy" id="1070528"/>
    <lineage>
        <taxon>unclassified sequences</taxon>
        <taxon>metagenomes</taxon>
        <taxon>organismal metagenomes</taxon>
    </lineage>
</organism>
<gene>
    <name evidence="2" type="ORF">MM415A00400_0014</name>
    <name evidence="1" type="ORF">MM415B01564_0003</name>
</gene>
<dbReference type="EMBL" id="MT141292">
    <property type="protein sequence ID" value="QJA57787.1"/>
    <property type="molecule type" value="Genomic_DNA"/>
</dbReference>